<proteinExistence type="predicted"/>
<evidence type="ECO:0000313" key="2">
    <source>
        <dbReference type="EMBL" id="RWA03098.1"/>
    </source>
</evidence>
<dbReference type="EMBL" id="RYZI01000946">
    <property type="protein sequence ID" value="RWA03098.1"/>
    <property type="molecule type" value="Genomic_DNA"/>
</dbReference>
<dbReference type="Proteomes" id="UP000286045">
    <property type="component" value="Unassembled WGS sequence"/>
</dbReference>
<dbReference type="AlphaFoldDB" id="A0A439CLR0"/>
<gene>
    <name evidence="2" type="ORF">EKO27_g12007</name>
</gene>
<accession>A0A439CLR0</accession>
<feature type="compositionally biased region" description="Polar residues" evidence="1">
    <location>
        <begin position="740"/>
        <end position="749"/>
    </location>
</feature>
<evidence type="ECO:0000256" key="1">
    <source>
        <dbReference type="SAM" id="MobiDB-lite"/>
    </source>
</evidence>
<sequence>MITPLVAIKKRARNRHTFHGLPSPEERKTLKKEEKQQQQQQYSTVSANLALATPSTPANGNANIGPLNMGFVEEIDADEVMADDGVGFAFSEDEDEEQNVTTLQPKIPFRERLNTFVGPKDEKFLKIENYFFGLLNTPKLSINDILEGTFDDHEIALITPQSGPPDIVGFQLRNAQRYRKNLETRFKGHAETLAFKMACLYFGLPVEPLRAELMPPGVPADLEPIDEGAVRNRDPLKFLEKYGAEIKPVYNETVLSLRGGGDYYRRPTVEEVKPEDSDINWDSIKGAVDARVDYRSFVAQADKLISNWDRVDRGLIVEIWRRSPVQFVEGVRGTTRRRESKPTGDKIWDLVLKYFGRGNTDQYACFVRSAGEGVANRPSRYEPSVEDKHVVRIVNEGNNDVAYFRVPPNLHEEHRPHQFSAEYTRAMQFLLLPGPPHAWIIYQNGLFGQTYQYLDPPGAIFEQIILTRDIDPPNRISFKVQDMNIGTTPDNDIVPIIIPGFFKAIGIPVMTRDEFRSAKGVSIVYKSLRVCLKNVNIERDCIGVEIWCPGPDFKYVHEKPTWVALPGNATSSQSLADWDRLVAKAPKTGPVSLVIRPVYKSYRLRREGRPRESVQINEASVQQIKAFAYHGVKSLETMAIILSPINEQSYQPELTILPTTTEEEWQWVRRNIIEPEFRVSNAQLRNEWDIPNNLLPWGPRYVAGTNVAKIPRATTGSPIVRFQKPLGEKTGPAGVAEPPTRSSASNWRISKSPSTSDSQGTSLSSVHLTIPGGSAAAPCETEPEEDTHTKPLETIFKDSKNTMTEAERARKLRARSFNTPDSIFTNPLKPVMPLAGPPLESIIKTGPAMPGVTIAMMTPTEVLRLQREVHQLRYQLLDRTRDCPYADCDRYFTFSDGEGLDRHVREDHNVLRCFLCDNEKFLLPHYDTDQIKDHFVEYHVGDILRAYGMGGVPVSSGGQTVSGQEPAPVSVKSGDADSVSDLDSEADAQDLSEPEEDLPRRKEPAKPRVATPSDTSDASDISEASGSPPPAKEPALPPLPFKRSPFEGVLQRIREGKPMWETEEPNLGPPRPNSPNPPEIKPKRRSEEARRQFWKRVEEISPSPVDVKQEDDDAAAAAAAPAPA</sequence>
<feature type="compositionally biased region" description="Pro residues" evidence="1">
    <location>
        <begin position="1027"/>
        <end position="1040"/>
    </location>
</feature>
<feature type="non-terminal residue" evidence="2">
    <location>
        <position position="1124"/>
    </location>
</feature>
<feature type="compositionally biased region" description="Low complexity" evidence="1">
    <location>
        <begin position="750"/>
        <end position="765"/>
    </location>
</feature>
<comment type="caution">
    <text evidence="2">The sequence shown here is derived from an EMBL/GenBank/DDBJ whole genome shotgun (WGS) entry which is preliminary data.</text>
</comment>
<evidence type="ECO:0000313" key="3">
    <source>
        <dbReference type="Proteomes" id="UP000286045"/>
    </source>
</evidence>
<organism evidence="2 3">
    <name type="scientific">Xylaria grammica</name>
    <dbReference type="NCBI Taxonomy" id="363999"/>
    <lineage>
        <taxon>Eukaryota</taxon>
        <taxon>Fungi</taxon>
        <taxon>Dikarya</taxon>
        <taxon>Ascomycota</taxon>
        <taxon>Pezizomycotina</taxon>
        <taxon>Sordariomycetes</taxon>
        <taxon>Xylariomycetidae</taxon>
        <taxon>Xylariales</taxon>
        <taxon>Xylariaceae</taxon>
        <taxon>Xylaria</taxon>
    </lineage>
</organism>
<feature type="compositionally biased region" description="Basic and acidic residues" evidence="1">
    <location>
        <begin position="997"/>
        <end position="1006"/>
    </location>
</feature>
<feature type="compositionally biased region" description="Polar residues" evidence="1">
    <location>
        <begin position="1012"/>
        <end position="1025"/>
    </location>
</feature>
<reference evidence="2 3" key="1">
    <citation type="submission" date="2018-12" db="EMBL/GenBank/DDBJ databases">
        <title>Draft genome sequence of Xylaria grammica IHI A82.</title>
        <authorList>
            <person name="Buettner E."/>
            <person name="Kellner H."/>
        </authorList>
    </citation>
    <scope>NUCLEOTIDE SEQUENCE [LARGE SCALE GENOMIC DNA]</scope>
    <source>
        <strain evidence="2 3">IHI A82</strain>
    </source>
</reference>
<feature type="compositionally biased region" description="Basic and acidic residues" evidence="1">
    <location>
        <begin position="1085"/>
        <end position="1099"/>
    </location>
</feature>
<name>A0A439CLR0_9PEZI</name>
<feature type="compositionally biased region" description="Pro residues" evidence="1">
    <location>
        <begin position="1067"/>
        <end position="1079"/>
    </location>
</feature>
<feature type="compositionally biased region" description="Acidic residues" evidence="1">
    <location>
        <begin position="978"/>
        <end position="996"/>
    </location>
</feature>
<feature type="region of interest" description="Disordered" evidence="1">
    <location>
        <begin position="956"/>
        <end position="1124"/>
    </location>
</feature>
<feature type="compositionally biased region" description="Low complexity" evidence="1">
    <location>
        <begin position="1115"/>
        <end position="1124"/>
    </location>
</feature>
<keyword evidence="3" id="KW-1185">Reference proteome</keyword>
<protein>
    <submittedName>
        <fullName evidence="2">Uncharacterized protein</fullName>
    </submittedName>
</protein>
<feature type="region of interest" description="Disordered" evidence="1">
    <location>
        <begin position="719"/>
        <end position="792"/>
    </location>
</feature>
<dbReference type="STRING" id="363999.A0A439CLR0"/>